<evidence type="ECO:0000313" key="3">
    <source>
        <dbReference type="Proteomes" id="UP000006643"/>
    </source>
</evidence>
<feature type="region of interest" description="Disordered" evidence="1">
    <location>
        <begin position="20"/>
        <end position="50"/>
    </location>
</feature>
<dbReference type="Proteomes" id="UP000006643">
    <property type="component" value="Unassembled WGS sequence"/>
</dbReference>
<dbReference type="VEuPathDB" id="FungiDB:PITG_11334"/>
<evidence type="ECO:0000256" key="1">
    <source>
        <dbReference type="SAM" id="MobiDB-lite"/>
    </source>
</evidence>
<dbReference type="AlphaFoldDB" id="D0NIJ9"/>
<reference evidence="3" key="1">
    <citation type="journal article" date="2009" name="Nature">
        <title>Genome sequence and analysis of the Irish potato famine pathogen Phytophthora infestans.</title>
        <authorList>
            <consortium name="The Broad Institute Genome Sequencing Platform"/>
            <person name="Haas B.J."/>
            <person name="Kamoun S."/>
            <person name="Zody M.C."/>
            <person name="Jiang R.H."/>
            <person name="Handsaker R.E."/>
            <person name="Cano L.M."/>
            <person name="Grabherr M."/>
            <person name="Kodira C.D."/>
            <person name="Raffaele S."/>
            <person name="Torto-Alalibo T."/>
            <person name="Bozkurt T.O."/>
            <person name="Ah-Fong A.M."/>
            <person name="Alvarado L."/>
            <person name="Anderson V.L."/>
            <person name="Armstrong M.R."/>
            <person name="Avrova A."/>
            <person name="Baxter L."/>
            <person name="Beynon J."/>
            <person name="Boevink P.C."/>
            <person name="Bollmann S.R."/>
            <person name="Bos J.I."/>
            <person name="Bulone V."/>
            <person name="Cai G."/>
            <person name="Cakir C."/>
            <person name="Carrington J.C."/>
            <person name="Chawner M."/>
            <person name="Conti L."/>
            <person name="Costanzo S."/>
            <person name="Ewan R."/>
            <person name="Fahlgren N."/>
            <person name="Fischbach M.A."/>
            <person name="Fugelstad J."/>
            <person name="Gilroy E.M."/>
            <person name="Gnerre S."/>
            <person name="Green P.J."/>
            <person name="Grenville-Briggs L.J."/>
            <person name="Griffith J."/>
            <person name="Grunwald N.J."/>
            <person name="Horn K."/>
            <person name="Horner N.R."/>
            <person name="Hu C.H."/>
            <person name="Huitema E."/>
            <person name="Jeong D.H."/>
            <person name="Jones A.M."/>
            <person name="Jones J.D."/>
            <person name="Jones R.W."/>
            <person name="Karlsson E.K."/>
            <person name="Kunjeti S.G."/>
            <person name="Lamour K."/>
            <person name="Liu Z."/>
            <person name="Ma L."/>
            <person name="Maclean D."/>
            <person name="Chibucos M.C."/>
            <person name="McDonald H."/>
            <person name="McWalters J."/>
            <person name="Meijer H.J."/>
            <person name="Morgan W."/>
            <person name="Morris P.F."/>
            <person name="Munro C.A."/>
            <person name="O'Neill K."/>
            <person name="Ospina-Giraldo M."/>
            <person name="Pinzon A."/>
            <person name="Pritchard L."/>
            <person name="Ramsahoye B."/>
            <person name="Ren Q."/>
            <person name="Restrepo S."/>
            <person name="Roy S."/>
            <person name="Sadanandom A."/>
            <person name="Savidor A."/>
            <person name="Schornack S."/>
            <person name="Schwartz D.C."/>
            <person name="Schumann U.D."/>
            <person name="Schwessinger B."/>
            <person name="Seyer L."/>
            <person name="Sharpe T."/>
            <person name="Silvar C."/>
            <person name="Song J."/>
            <person name="Studholme D.J."/>
            <person name="Sykes S."/>
            <person name="Thines M."/>
            <person name="van de Vondervoort P.J."/>
            <person name="Phuntumart V."/>
            <person name="Wawra S."/>
            <person name="Weide R."/>
            <person name="Win J."/>
            <person name="Young C."/>
            <person name="Zhou S."/>
            <person name="Fry W."/>
            <person name="Meyers B.C."/>
            <person name="van West P."/>
            <person name="Ristaino J."/>
            <person name="Govers F."/>
            <person name="Birch P.R."/>
            <person name="Whisson S.C."/>
            <person name="Judelson H.S."/>
            <person name="Nusbaum C."/>
        </authorList>
    </citation>
    <scope>NUCLEOTIDE SEQUENCE [LARGE SCALE GENOMIC DNA]</scope>
    <source>
        <strain evidence="3">T30-4</strain>
    </source>
</reference>
<name>D0NIJ9_PHYIT</name>
<accession>D0NIJ9</accession>
<gene>
    <name evidence="2" type="ORF">PITG_11334</name>
</gene>
<dbReference type="EMBL" id="DS028140">
    <property type="protein sequence ID" value="EEY59333.1"/>
    <property type="molecule type" value="Genomic_DNA"/>
</dbReference>
<proteinExistence type="predicted"/>
<keyword evidence="3" id="KW-1185">Reference proteome</keyword>
<dbReference type="InParanoid" id="D0NIJ9"/>
<dbReference type="GeneID" id="9473418"/>
<protein>
    <submittedName>
        <fullName evidence="2">Uncharacterized protein</fullName>
    </submittedName>
</protein>
<dbReference type="RefSeq" id="XP_002900943.1">
    <property type="nucleotide sequence ID" value="XM_002900897.1"/>
</dbReference>
<dbReference type="KEGG" id="pif:PITG_11334"/>
<feature type="compositionally biased region" description="Basic and acidic residues" evidence="1">
    <location>
        <begin position="41"/>
        <end position="50"/>
    </location>
</feature>
<evidence type="ECO:0000313" key="2">
    <source>
        <dbReference type="EMBL" id="EEY59333.1"/>
    </source>
</evidence>
<sequence>MLGVEASNGGEQADTAVRMHEYGSDDEEIVGTSTTTTDGAKMQKDDRDGSNKAATFVLNWHGDSNYTNIRAAGLEQVNVPSYG</sequence>
<organism evidence="2 3">
    <name type="scientific">Phytophthora infestans (strain T30-4)</name>
    <name type="common">Potato late blight agent</name>
    <dbReference type="NCBI Taxonomy" id="403677"/>
    <lineage>
        <taxon>Eukaryota</taxon>
        <taxon>Sar</taxon>
        <taxon>Stramenopiles</taxon>
        <taxon>Oomycota</taxon>
        <taxon>Peronosporomycetes</taxon>
        <taxon>Peronosporales</taxon>
        <taxon>Peronosporaceae</taxon>
        <taxon>Phytophthora</taxon>
    </lineage>
</organism>
<dbReference type="HOGENOM" id="CLU_2547494_0_0_1"/>